<feature type="domain" description="SH3" evidence="12">
    <location>
        <begin position="324"/>
        <end position="383"/>
    </location>
</feature>
<dbReference type="SUPFAM" id="SSF50044">
    <property type="entry name" value="SH3-domain"/>
    <property type="match status" value="1"/>
</dbReference>
<evidence type="ECO:0000256" key="4">
    <source>
        <dbReference type="ARBA" id="ARBA00006697"/>
    </source>
</evidence>
<dbReference type="GO" id="GO:0098978">
    <property type="term" value="C:glutamatergic synapse"/>
    <property type="evidence" value="ECO:0007669"/>
    <property type="project" value="TreeGrafter"/>
</dbReference>
<evidence type="ECO:0000313" key="15">
    <source>
        <dbReference type="RefSeq" id="XP_032831779.1"/>
    </source>
</evidence>
<dbReference type="InterPro" id="IPR001452">
    <property type="entry name" value="SH3_domain"/>
</dbReference>
<gene>
    <name evidence="15" type="primary">LOC116954984</name>
</gene>
<keyword evidence="9" id="KW-0472">Membrane</keyword>
<dbReference type="PROSITE" id="PS51021">
    <property type="entry name" value="BAR"/>
    <property type="match status" value="1"/>
</dbReference>
<dbReference type="Pfam" id="PF03114">
    <property type="entry name" value="BAR"/>
    <property type="match status" value="1"/>
</dbReference>
<dbReference type="SMART" id="SM00721">
    <property type="entry name" value="BAR"/>
    <property type="match status" value="1"/>
</dbReference>
<keyword evidence="5 10" id="KW-0728">SH3 domain</keyword>
<evidence type="ECO:0000256" key="8">
    <source>
        <dbReference type="ARBA" id="ARBA00023054"/>
    </source>
</evidence>
<sequence>MSVAGLRKQFHKASQFVSEKMGGAEGTKLDEEFTEMEKQVDLRNKAVVELIARTQEYLQPNPASRAKLGMLNTMSKIRGQVKTTGYPQPEGVLGDAMLRFGHEMGNESHFGQALVDVGESLKQLSEAKDALDISVKQNFIDPLQSLQDKELREIGHHLKKLEGRRLDFDYKKKRQGKVADDEIRQAAEKFDESRDVTATSMSNLLESEVEQVSQLEALVEAQLEYHRQVVDILDDLQSTLQDRVVSASARPRQRREFKLQPVVTFDGPDETEEPVGTPIYTPTAVTATTTTTSAASEVPPAAAAEDAAPASPSPSPGNKTAAPLEGPCCRALYDFDAENEGELAFREGDVVSLVSQVDDNWFEGAIDGRPGFFPVNYVEVLVPLAP</sequence>
<evidence type="ECO:0000256" key="7">
    <source>
        <dbReference type="ARBA" id="ARBA00022583"/>
    </source>
</evidence>
<protein>
    <submittedName>
        <fullName evidence="15">Endophilin-A3-like isoform X1</fullName>
    </submittedName>
</protein>
<keyword evidence="6" id="KW-0963">Cytoplasm</keyword>
<comment type="subcellular location">
    <subcellularLocation>
        <location evidence="3">Cytoplasm</location>
    </subcellularLocation>
    <subcellularLocation>
        <location evidence="2">Early endosome</location>
    </subcellularLocation>
    <subcellularLocation>
        <location evidence="1">Membrane</location>
        <topology evidence="1">Peripheral membrane protein</topology>
    </subcellularLocation>
</comment>
<evidence type="ECO:0000256" key="5">
    <source>
        <dbReference type="ARBA" id="ARBA00022443"/>
    </source>
</evidence>
<dbReference type="GO" id="GO:0016191">
    <property type="term" value="P:synaptic vesicle uncoating"/>
    <property type="evidence" value="ECO:0007669"/>
    <property type="project" value="TreeGrafter"/>
</dbReference>
<reference evidence="15" key="1">
    <citation type="submission" date="2025-08" db="UniProtKB">
        <authorList>
            <consortium name="RefSeq"/>
        </authorList>
    </citation>
    <scope>IDENTIFICATION</scope>
    <source>
        <tissue evidence="15">Sperm</tissue>
    </source>
</reference>
<dbReference type="AlphaFoldDB" id="A0AAJ7U9S8"/>
<dbReference type="GO" id="GO:0005769">
    <property type="term" value="C:early endosome"/>
    <property type="evidence" value="ECO:0007669"/>
    <property type="project" value="UniProtKB-SubCell"/>
</dbReference>
<evidence type="ECO:0000256" key="1">
    <source>
        <dbReference type="ARBA" id="ARBA00004170"/>
    </source>
</evidence>
<dbReference type="PANTHER" id="PTHR14167">
    <property type="entry name" value="SH3 DOMAIN-CONTAINING"/>
    <property type="match status" value="1"/>
</dbReference>
<accession>A0AAJ7U9S8</accession>
<keyword evidence="14" id="KW-1185">Reference proteome</keyword>
<evidence type="ECO:0000256" key="6">
    <source>
        <dbReference type="ARBA" id="ARBA00022490"/>
    </source>
</evidence>
<dbReference type="FunFam" id="1.20.1270.60:FF:000021">
    <property type="entry name" value="Endophilin-A2 isoform 1"/>
    <property type="match status" value="1"/>
</dbReference>
<dbReference type="KEGG" id="pmrn:116954984"/>
<comment type="similarity">
    <text evidence="4">Belongs to the endophilin family.</text>
</comment>
<keyword evidence="7" id="KW-0254">Endocytosis</keyword>
<feature type="region of interest" description="Disordered" evidence="11">
    <location>
        <begin position="290"/>
        <end position="322"/>
    </location>
</feature>
<dbReference type="InterPro" id="IPR036028">
    <property type="entry name" value="SH3-like_dom_sf"/>
</dbReference>
<dbReference type="InterPro" id="IPR027267">
    <property type="entry name" value="AH/BAR_dom_sf"/>
</dbReference>
<dbReference type="PANTHER" id="PTHR14167:SF81">
    <property type="entry name" value="ENDOPHILIN-A"/>
    <property type="match status" value="1"/>
</dbReference>
<dbReference type="Gene3D" id="2.30.30.40">
    <property type="entry name" value="SH3 Domains"/>
    <property type="match status" value="1"/>
</dbReference>
<dbReference type="SUPFAM" id="SSF103657">
    <property type="entry name" value="BAR/IMD domain-like"/>
    <property type="match status" value="1"/>
</dbReference>
<dbReference type="RefSeq" id="XP_032831779.1">
    <property type="nucleotide sequence ID" value="XM_032975888.1"/>
</dbReference>
<dbReference type="Gene3D" id="1.20.1270.60">
    <property type="entry name" value="Arfaptin homology (AH) domain/BAR domain"/>
    <property type="match status" value="1"/>
</dbReference>
<proteinExistence type="inferred from homology"/>
<evidence type="ECO:0000256" key="9">
    <source>
        <dbReference type="ARBA" id="ARBA00023136"/>
    </source>
</evidence>
<evidence type="ECO:0000256" key="10">
    <source>
        <dbReference type="PROSITE-ProRule" id="PRU00192"/>
    </source>
</evidence>
<dbReference type="Proteomes" id="UP001318040">
    <property type="component" value="Chromosome 57"/>
</dbReference>
<dbReference type="Pfam" id="PF00018">
    <property type="entry name" value="SH3_1"/>
    <property type="match status" value="1"/>
</dbReference>
<evidence type="ECO:0000259" key="12">
    <source>
        <dbReference type="PROSITE" id="PS50002"/>
    </source>
</evidence>
<dbReference type="PRINTS" id="PR00452">
    <property type="entry name" value="SH3DOMAIN"/>
</dbReference>
<keyword evidence="8" id="KW-0175">Coiled coil</keyword>
<evidence type="ECO:0000256" key="3">
    <source>
        <dbReference type="ARBA" id="ARBA00004496"/>
    </source>
</evidence>
<feature type="domain" description="BAR" evidence="13">
    <location>
        <begin position="18"/>
        <end position="249"/>
    </location>
</feature>
<dbReference type="SMART" id="SM00326">
    <property type="entry name" value="SH3"/>
    <property type="match status" value="1"/>
</dbReference>
<name>A0AAJ7U9S8_PETMA</name>
<evidence type="ECO:0000313" key="14">
    <source>
        <dbReference type="Proteomes" id="UP001318040"/>
    </source>
</evidence>
<dbReference type="InterPro" id="IPR004148">
    <property type="entry name" value="BAR_dom"/>
</dbReference>
<evidence type="ECO:0000259" key="13">
    <source>
        <dbReference type="PROSITE" id="PS51021"/>
    </source>
</evidence>
<evidence type="ECO:0000256" key="2">
    <source>
        <dbReference type="ARBA" id="ARBA00004412"/>
    </source>
</evidence>
<dbReference type="CDD" id="cd11803">
    <property type="entry name" value="SH3_Endophilin_A"/>
    <property type="match status" value="1"/>
</dbReference>
<organism evidence="14 15">
    <name type="scientific">Petromyzon marinus</name>
    <name type="common">Sea lamprey</name>
    <dbReference type="NCBI Taxonomy" id="7757"/>
    <lineage>
        <taxon>Eukaryota</taxon>
        <taxon>Metazoa</taxon>
        <taxon>Chordata</taxon>
        <taxon>Craniata</taxon>
        <taxon>Vertebrata</taxon>
        <taxon>Cyclostomata</taxon>
        <taxon>Hyperoartia</taxon>
        <taxon>Petromyzontiformes</taxon>
        <taxon>Petromyzontidae</taxon>
        <taxon>Petromyzon</taxon>
    </lineage>
</organism>
<evidence type="ECO:0000256" key="11">
    <source>
        <dbReference type="SAM" id="MobiDB-lite"/>
    </source>
</evidence>
<dbReference type="CDD" id="cd07592">
    <property type="entry name" value="BAR_Endophilin_A"/>
    <property type="match status" value="1"/>
</dbReference>
<dbReference type="InterPro" id="IPR050384">
    <property type="entry name" value="Endophilin_SH3RF"/>
</dbReference>
<dbReference type="GO" id="GO:0098793">
    <property type="term" value="C:presynapse"/>
    <property type="evidence" value="ECO:0007669"/>
    <property type="project" value="TreeGrafter"/>
</dbReference>
<dbReference type="InterPro" id="IPR035824">
    <property type="entry name" value="Endophilin_A_SH3"/>
</dbReference>
<dbReference type="GO" id="GO:0016020">
    <property type="term" value="C:membrane"/>
    <property type="evidence" value="ECO:0007669"/>
    <property type="project" value="UniProtKB-SubCell"/>
</dbReference>
<dbReference type="PROSITE" id="PS50002">
    <property type="entry name" value="SH3"/>
    <property type="match status" value="1"/>
</dbReference>
<feature type="compositionally biased region" description="Low complexity" evidence="11">
    <location>
        <begin position="290"/>
        <end position="310"/>
    </location>
</feature>